<dbReference type="GO" id="GO:0016740">
    <property type="term" value="F:transferase activity"/>
    <property type="evidence" value="ECO:0007669"/>
    <property type="project" value="UniProtKB-KW"/>
</dbReference>
<dbReference type="AlphaFoldDB" id="A0A0W8FHW2"/>
<gene>
    <name evidence="2" type="ORF">ASZ90_009787</name>
</gene>
<organism evidence="2">
    <name type="scientific">hydrocarbon metagenome</name>
    <dbReference type="NCBI Taxonomy" id="938273"/>
    <lineage>
        <taxon>unclassified sequences</taxon>
        <taxon>metagenomes</taxon>
        <taxon>ecological metagenomes</taxon>
    </lineage>
</organism>
<dbReference type="Gene3D" id="3.30.1310.20">
    <property type="entry name" value="PRTase-like"/>
    <property type="match status" value="1"/>
</dbReference>
<reference evidence="2" key="1">
    <citation type="journal article" date="2015" name="Proc. Natl. Acad. Sci. U.S.A.">
        <title>Networks of energetic and metabolic interactions define dynamics in microbial communities.</title>
        <authorList>
            <person name="Embree M."/>
            <person name="Liu J.K."/>
            <person name="Al-Bassam M.M."/>
            <person name="Zengler K."/>
        </authorList>
    </citation>
    <scope>NUCLEOTIDE SEQUENCE</scope>
</reference>
<dbReference type="InterPro" id="IPR000836">
    <property type="entry name" value="PRTase_dom"/>
</dbReference>
<dbReference type="CDD" id="cd06223">
    <property type="entry name" value="PRTases_typeI"/>
    <property type="match status" value="1"/>
</dbReference>
<feature type="domain" description="Phosphoribosyltransferase" evidence="1">
    <location>
        <begin position="34"/>
        <end position="182"/>
    </location>
</feature>
<dbReference type="InterPro" id="IPR029057">
    <property type="entry name" value="PRTase-like"/>
</dbReference>
<sequence>MMQTKLVVAMGSIIEDKALRNRVSVFGDRTEAGRRVASLIVRERIDDNPVVCAIPAGGVPIGIEVARALGCPLRMAVVRKVQIPWNPEAGFGAVTWDGRVFLNQDLLAGLRLTDEAVDAAVEKARRSVKERLAMFVGDRKEPPLSDTTVILTDDGLASGYTMFAAVRAARSEGPREVVVAVPTGSADAVTFLAREADLVICTNVRTGYAFAVAEAYERWYDLSDRDVKDILKQAQDMGLF</sequence>
<comment type="caution">
    <text evidence="2">The sequence shown here is derived from an EMBL/GenBank/DDBJ whole genome shotgun (WGS) entry which is preliminary data.</text>
</comment>
<name>A0A0W8FHW2_9ZZZZ</name>
<keyword evidence="2" id="KW-0808">Transferase</keyword>
<protein>
    <submittedName>
        <fullName evidence="2">Phosphoribosyl transferase domain protein</fullName>
    </submittedName>
</protein>
<accession>A0A0W8FHW2</accession>
<evidence type="ECO:0000313" key="2">
    <source>
        <dbReference type="EMBL" id="KUG20474.1"/>
    </source>
</evidence>
<proteinExistence type="predicted"/>
<evidence type="ECO:0000259" key="1">
    <source>
        <dbReference type="Pfam" id="PF00156"/>
    </source>
</evidence>
<dbReference type="Gene3D" id="3.40.50.2020">
    <property type="match status" value="1"/>
</dbReference>
<dbReference type="EMBL" id="LNQE01001187">
    <property type="protein sequence ID" value="KUG20474.1"/>
    <property type="molecule type" value="Genomic_DNA"/>
</dbReference>
<dbReference type="SUPFAM" id="SSF53271">
    <property type="entry name" value="PRTase-like"/>
    <property type="match status" value="1"/>
</dbReference>
<dbReference type="Pfam" id="PF00156">
    <property type="entry name" value="Pribosyltran"/>
    <property type="match status" value="1"/>
</dbReference>